<dbReference type="GO" id="GO:0006109">
    <property type="term" value="P:regulation of carbohydrate metabolic process"/>
    <property type="evidence" value="ECO:0007669"/>
    <property type="project" value="InterPro"/>
</dbReference>
<gene>
    <name evidence="2" type="ORF">NX02_12415</name>
</gene>
<dbReference type="InterPro" id="IPR011104">
    <property type="entry name" value="Hpr_kin/Pase_C"/>
</dbReference>
<evidence type="ECO:0000313" key="2">
    <source>
        <dbReference type="EMBL" id="AHE54184.1"/>
    </source>
</evidence>
<dbReference type="SUPFAM" id="SSF53795">
    <property type="entry name" value="PEP carboxykinase-like"/>
    <property type="match status" value="1"/>
</dbReference>
<evidence type="ECO:0000313" key="3">
    <source>
        <dbReference type="Proteomes" id="UP000018851"/>
    </source>
</evidence>
<accession>W0A8D1</accession>
<dbReference type="KEGG" id="ssan:NX02_12415"/>
<dbReference type="EMBL" id="CP006644">
    <property type="protein sequence ID" value="AHE54184.1"/>
    <property type="molecule type" value="Genomic_DNA"/>
</dbReference>
<dbReference type="OrthoDB" id="8326226at2"/>
<dbReference type="GO" id="GO:0005524">
    <property type="term" value="F:ATP binding"/>
    <property type="evidence" value="ECO:0007669"/>
    <property type="project" value="InterPro"/>
</dbReference>
<dbReference type="Pfam" id="PF07475">
    <property type="entry name" value="Hpr_kinase_C"/>
    <property type="match status" value="1"/>
</dbReference>
<dbReference type="HOGENOM" id="CLU_052030_2_2_5"/>
<reference evidence="2 3" key="1">
    <citation type="submission" date="2013-07" db="EMBL/GenBank/DDBJ databases">
        <title>Completed genome of Sphingomonas sanxanigenens NX02.</title>
        <authorList>
            <person name="Ma T."/>
            <person name="Huang H."/>
            <person name="Wu M."/>
            <person name="Li X."/>
            <person name="Li G."/>
        </authorList>
    </citation>
    <scope>NUCLEOTIDE SEQUENCE [LARGE SCALE GENOMIC DNA]</scope>
    <source>
        <strain evidence="2 3">NX02</strain>
    </source>
</reference>
<dbReference type="AlphaFoldDB" id="W0A8D1"/>
<feature type="domain" description="HPr kinase/phosphorylase C-terminal" evidence="1">
    <location>
        <begin position="13"/>
        <end position="89"/>
    </location>
</feature>
<protein>
    <recommendedName>
        <fullName evidence="1">HPr kinase/phosphorylase C-terminal domain-containing protein</fullName>
    </recommendedName>
</protein>
<dbReference type="PANTHER" id="PTHR30305">
    <property type="entry name" value="PROTEIN YJDM-RELATED"/>
    <property type="match status" value="1"/>
</dbReference>
<dbReference type="eggNOG" id="COG1493">
    <property type="taxonomic scope" value="Bacteria"/>
</dbReference>
<proteinExistence type="predicted"/>
<name>W0A8D1_9SPHN</name>
<sequence length="151" mass="15253">MSGGEDRGAADATETLHASCVAIGGRAVLIEGLSGTGKSDLALRLIDRGAVLVSDDYTIVRRTAAGLRAFAPQTIAGRIEVRGIGIVAMPHVEDVPVALIVGLGEPVARLPEDGLARRIAGGAVPRVTLAGTEASAPIKVELALAAVGEAE</sequence>
<dbReference type="RefSeq" id="WP_025292392.1">
    <property type="nucleotide sequence ID" value="NZ_CP006644.1"/>
</dbReference>
<organism evidence="2 3">
    <name type="scientific">Sphingomonas sanxanigenens DSM 19645 = NX02</name>
    <dbReference type="NCBI Taxonomy" id="1123269"/>
    <lineage>
        <taxon>Bacteria</taxon>
        <taxon>Pseudomonadati</taxon>
        <taxon>Pseudomonadota</taxon>
        <taxon>Alphaproteobacteria</taxon>
        <taxon>Sphingomonadales</taxon>
        <taxon>Sphingomonadaceae</taxon>
        <taxon>Sphingomonas</taxon>
    </lineage>
</organism>
<dbReference type="GO" id="GO:0000155">
    <property type="term" value="F:phosphorelay sensor kinase activity"/>
    <property type="evidence" value="ECO:0007669"/>
    <property type="project" value="InterPro"/>
</dbReference>
<evidence type="ECO:0000259" key="1">
    <source>
        <dbReference type="Pfam" id="PF07475"/>
    </source>
</evidence>
<dbReference type="CDD" id="cd01918">
    <property type="entry name" value="HprK_C"/>
    <property type="match status" value="1"/>
</dbReference>
<keyword evidence="3" id="KW-1185">Reference proteome</keyword>
<dbReference type="PATRIC" id="fig|1123269.5.peg.2411"/>
<dbReference type="Gene3D" id="3.40.50.300">
    <property type="entry name" value="P-loop containing nucleotide triphosphate hydrolases"/>
    <property type="match status" value="1"/>
</dbReference>
<dbReference type="InterPro" id="IPR027417">
    <property type="entry name" value="P-loop_NTPase"/>
</dbReference>
<dbReference type="Proteomes" id="UP000018851">
    <property type="component" value="Chromosome"/>
</dbReference>
<dbReference type="STRING" id="1123269.NX02_12415"/>
<dbReference type="PANTHER" id="PTHR30305:SF1">
    <property type="entry name" value="HPR KINASE_PHOSPHORYLASE"/>
    <property type="match status" value="1"/>
</dbReference>